<comment type="subcellular location">
    <subcellularLocation>
        <location evidence="2">Cytoplasm</location>
    </subcellularLocation>
</comment>
<evidence type="ECO:0000256" key="7">
    <source>
        <dbReference type="ARBA" id="ARBA00022691"/>
    </source>
</evidence>
<dbReference type="CDD" id="cd01335">
    <property type="entry name" value="Radical_SAM"/>
    <property type="match status" value="1"/>
</dbReference>
<dbReference type="GO" id="GO:0051539">
    <property type="term" value="F:4 iron, 4 sulfur cluster binding"/>
    <property type="evidence" value="ECO:0007669"/>
    <property type="project" value="UniProtKB-KW"/>
</dbReference>
<keyword evidence="5" id="KW-0489">Methyltransferase</keyword>
<dbReference type="EMBL" id="MFQK01000007">
    <property type="protein sequence ID" value="OGH81233.1"/>
    <property type="molecule type" value="Genomic_DNA"/>
</dbReference>
<evidence type="ECO:0000259" key="11">
    <source>
        <dbReference type="PROSITE" id="PS51918"/>
    </source>
</evidence>
<dbReference type="PIRSF" id="PIRSF006004">
    <property type="entry name" value="CHP00048"/>
    <property type="match status" value="1"/>
</dbReference>
<dbReference type="GO" id="GO:0070475">
    <property type="term" value="P:rRNA base methylation"/>
    <property type="evidence" value="ECO:0007669"/>
    <property type="project" value="TreeGrafter"/>
</dbReference>
<dbReference type="SFLD" id="SFLDF00275">
    <property type="entry name" value="adenosine_C2_methyltransferase"/>
    <property type="match status" value="1"/>
</dbReference>
<dbReference type="Gene3D" id="3.20.20.70">
    <property type="entry name" value="Aldolase class I"/>
    <property type="match status" value="1"/>
</dbReference>
<dbReference type="InterPro" id="IPR058240">
    <property type="entry name" value="rSAM_sf"/>
</dbReference>
<dbReference type="SFLD" id="SFLDG01062">
    <property type="entry name" value="methyltransferase_(Class_A)"/>
    <property type="match status" value="1"/>
</dbReference>
<keyword evidence="9" id="KW-0408">Iron</keyword>
<gene>
    <name evidence="12" type="ORF">A3I29_02410</name>
</gene>
<dbReference type="AlphaFoldDB" id="A0A1F6NBY5"/>
<dbReference type="InterPro" id="IPR004383">
    <property type="entry name" value="rRNA_lsu_MTrfase_RlmN/Cfr"/>
</dbReference>
<accession>A0A1F6NBY5</accession>
<evidence type="ECO:0000256" key="6">
    <source>
        <dbReference type="ARBA" id="ARBA00022679"/>
    </source>
</evidence>
<keyword evidence="6" id="KW-0808">Transferase</keyword>
<dbReference type="GO" id="GO:0046872">
    <property type="term" value="F:metal ion binding"/>
    <property type="evidence" value="ECO:0007669"/>
    <property type="project" value="UniProtKB-KW"/>
</dbReference>
<keyword evidence="10" id="KW-0411">Iron-sulfur</keyword>
<evidence type="ECO:0000256" key="8">
    <source>
        <dbReference type="ARBA" id="ARBA00022723"/>
    </source>
</evidence>
<dbReference type="PANTHER" id="PTHR30544">
    <property type="entry name" value="23S RRNA METHYLTRANSFERASE"/>
    <property type="match status" value="1"/>
</dbReference>
<dbReference type="PROSITE" id="PS51918">
    <property type="entry name" value="RADICAL_SAM"/>
    <property type="match status" value="1"/>
</dbReference>
<dbReference type="SUPFAM" id="SSF102114">
    <property type="entry name" value="Radical SAM enzymes"/>
    <property type="match status" value="1"/>
</dbReference>
<protein>
    <recommendedName>
        <fullName evidence="11">Radical SAM core domain-containing protein</fullName>
    </recommendedName>
</protein>
<proteinExistence type="predicted"/>
<dbReference type="InterPro" id="IPR040072">
    <property type="entry name" value="Methyltransferase_A"/>
</dbReference>
<keyword evidence="7" id="KW-0949">S-adenosyl-L-methionine</keyword>
<keyword evidence="3" id="KW-0004">4Fe-4S</keyword>
<evidence type="ECO:0000313" key="13">
    <source>
        <dbReference type="Proteomes" id="UP000178726"/>
    </source>
</evidence>
<dbReference type="Proteomes" id="UP000178726">
    <property type="component" value="Unassembled WGS sequence"/>
</dbReference>
<evidence type="ECO:0000256" key="5">
    <source>
        <dbReference type="ARBA" id="ARBA00022603"/>
    </source>
</evidence>
<dbReference type="GO" id="GO:0030488">
    <property type="term" value="P:tRNA methylation"/>
    <property type="evidence" value="ECO:0007669"/>
    <property type="project" value="TreeGrafter"/>
</dbReference>
<evidence type="ECO:0000313" key="12">
    <source>
        <dbReference type="EMBL" id="OGH81233.1"/>
    </source>
</evidence>
<sequence>MASQSKQLQEILDSQPSYRRKQVEHAWFDITINGYDEISTLPKEFREKLMVIPWNSLEVHTALQSKVDNTRKYLFKLIDGNMIETVVMGRKNLKDDAVEGAPDRYTICVSSQAGCPMKCVFCATGKAGFKRHLSAEEIIDQYRFAQRLLAKEGARVANIVMMGQGEPLLNYEQVKRALSVILANTDLGETKITVSTAGVPAAMNKFLTDEDFPPVRWALSLHSAIEETRQQIMPSHKKGFLEWLVKWAEDYHRRFPSRTHFIGFEYIMLSGINDDEKHLQALITLCKKIPYFRINLIPYNRITDEARPHETINTDGFQLFDRTPPELITHWHEELMKAGFTTTVRYSQGQDIAAACGQLRNKAE</sequence>
<dbReference type="SFLD" id="SFLDS00029">
    <property type="entry name" value="Radical_SAM"/>
    <property type="match status" value="1"/>
</dbReference>
<reference evidence="12 13" key="1">
    <citation type="journal article" date="2016" name="Nat. Commun.">
        <title>Thousands of microbial genomes shed light on interconnected biogeochemical processes in an aquifer system.</title>
        <authorList>
            <person name="Anantharaman K."/>
            <person name="Brown C.T."/>
            <person name="Hug L.A."/>
            <person name="Sharon I."/>
            <person name="Castelle C.J."/>
            <person name="Probst A.J."/>
            <person name="Thomas B.C."/>
            <person name="Singh A."/>
            <person name="Wilkins M.J."/>
            <person name="Karaoz U."/>
            <person name="Brodie E.L."/>
            <person name="Williams K.H."/>
            <person name="Hubbard S.S."/>
            <person name="Banfield J.F."/>
        </authorList>
    </citation>
    <scope>NUCLEOTIDE SEQUENCE [LARGE SCALE GENOMIC DNA]</scope>
</reference>
<evidence type="ECO:0000256" key="4">
    <source>
        <dbReference type="ARBA" id="ARBA00022490"/>
    </source>
</evidence>
<name>A0A1F6NBY5_9BACT</name>
<dbReference type="GO" id="GO:0005737">
    <property type="term" value="C:cytoplasm"/>
    <property type="evidence" value="ECO:0007669"/>
    <property type="project" value="UniProtKB-SubCell"/>
</dbReference>
<dbReference type="InterPro" id="IPR007197">
    <property type="entry name" value="rSAM"/>
</dbReference>
<dbReference type="PANTHER" id="PTHR30544:SF5">
    <property type="entry name" value="RADICAL SAM CORE DOMAIN-CONTAINING PROTEIN"/>
    <property type="match status" value="1"/>
</dbReference>
<dbReference type="GO" id="GO:0008173">
    <property type="term" value="F:RNA methyltransferase activity"/>
    <property type="evidence" value="ECO:0007669"/>
    <property type="project" value="InterPro"/>
</dbReference>
<organism evidence="12 13">
    <name type="scientific">Candidatus Magasanikbacteria bacterium RIFCSPLOWO2_02_FULL_44_11</name>
    <dbReference type="NCBI Taxonomy" id="1798689"/>
    <lineage>
        <taxon>Bacteria</taxon>
        <taxon>Candidatus Magasanikiibacteriota</taxon>
    </lineage>
</organism>
<dbReference type="STRING" id="1798689.A3I29_02410"/>
<comment type="cofactor">
    <cofactor evidence="1">
        <name>[4Fe-4S] cluster</name>
        <dbReference type="ChEBI" id="CHEBI:49883"/>
    </cofactor>
</comment>
<evidence type="ECO:0000256" key="10">
    <source>
        <dbReference type="ARBA" id="ARBA00023014"/>
    </source>
</evidence>
<feature type="domain" description="Radical SAM core" evidence="11">
    <location>
        <begin position="101"/>
        <end position="333"/>
    </location>
</feature>
<dbReference type="InterPro" id="IPR013785">
    <property type="entry name" value="Aldolase_TIM"/>
</dbReference>
<evidence type="ECO:0000256" key="1">
    <source>
        <dbReference type="ARBA" id="ARBA00001966"/>
    </source>
</evidence>
<keyword evidence="4" id="KW-0963">Cytoplasm</keyword>
<evidence type="ECO:0000256" key="3">
    <source>
        <dbReference type="ARBA" id="ARBA00022485"/>
    </source>
</evidence>
<comment type="caution">
    <text evidence="12">The sequence shown here is derived from an EMBL/GenBank/DDBJ whole genome shotgun (WGS) entry which is preliminary data.</text>
</comment>
<evidence type="ECO:0000256" key="2">
    <source>
        <dbReference type="ARBA" id="ARBA00004496"/>
    </source>
</evidence>
<evidence type="ECO:0000256" key="9">
    <source>
        <dbReference type="ARBA" id="ARBA00023004"/>
    </source>
</evidence>
<dbReference type="Pfam" id="PF04055">
    <property type="entry name" value="Radical_SAM"/>
    <property type="match status" value="1"/>
</dbReference>
<keyword evidence="8" id="KW-0479">Metal-binding</keyword>